<feature type="transmembrane region" description="Helical" evidence="7">
    <location>
        <begin position="285"/>
        <end position="307"/>
    </location>
</feature>
<dbReference type="InterPro" id="IPR052337">
    <property type="entry name" value="SAT4-like"/>
</dbReference>
<keyword evidence="4 7" id="KW-0472">Membrane</keyword>
<dbReference type="STRING" id="644352.J3P6R2"/>
<feature type="transmembrane region" description="Helical" evidence="7">
    <location>
        <begin position="220"/>
        <end position="240"/>
    </location>
</feature>
<evidence type="ECO:0000313" key="11">
    <source>
        <dbReference type="Proteomes" id="UP000006039"/>
    </source>
</evidence>
<dbReference type="VEuPathDB" id="FungiDB:GGTG_09204"/>
<feature type="transmembrane region" description="Helical" evidence="7">
    <location>
        <begin position="252"/>
        <end position="273"/>
    </location>
</feature>
<evidence type="ECO:0000256" key="7">
    <source>
        <dbReference type="SAM" id="Phobius"/>
    </source>
</evidence>
<feature type="region of interest" description="Disordered" evidence="6">
    <location>
        <begin position="318"/>
        <end position="344"/>
    </location>
</feature>
<name>J3P6R2_GAET3</name>
<keyword evidence="2 7" id="KW-0812">Transmembrane</keyword>
<reference evidence="9" key="3">
    <citation type="submission" date="2010-09" db="EMBL/GenBank/DDBJ databases">
        <title>Annotation of Gaeumannomyces graminis var. tritici R3-111a-1.</title>
        <authorList>
            <consortium name="The Broad Institute Genome Sequencing Platform"/>
            <person name="Ma L.-J."/>
            <person name="Dead R."/>
            <person name="Young S.K."/>
            <person name="Zeng Q."/>
            <person name="Gargeya S."/>
            <person name="Fitzgerald M."/>
            <person name="Haas B."/>
            <person name="Abouelleil A."/>
            <person name="Alvarado L."/>
            <person name="Arachchi H.M."/>
            <person name="Berlin A."/>
            <person name="Brown A."/>
            <person name="Chapman S.B."/>
            <person name="Chen Z."/>
            <person name="Dunbar C."/>
            <person name="Freedman E."/>
            <person name="Gearin G."/>
            <person name="Gellesch M."/>
            <person name="Goldberg J."/>
            <person name="Griggs A."/>
            <person name="Gujja S."/>
            <person name="Heiman D."/>
            <person name="Howarth C."/>
            <person name="Larson L."/>
            <person name="Lui A."/>
            <person name="MacDonald P.J.P."/>
            <person name="Mehta T."/>
            <person name="Montmayeur A."/>
            <person name="Murphy C."/>
            <person name="Neiman D."/>
            <person name="Pearson M."/>
            <person name="Priest M."/>
            <person name="Roberts A."/>
            <person name="Saif S."/>
            <person name="Shea T."/>
            <person name="Shenoy N."/>
            <person name="Sisk P."/>
            <person name="Stolte C."/>
            <person name="Sykes S."/>
            <person name="Yandava C."/>
            <person name="Wortman J."/>
            <person name="Nusbaum C."/>
            <person name="Birren B."/>
        </authorList>
    </citation>
    <scope>NUCLEOTIDE SEQUENCE</scope>
    <source>
        <strain evidence="9">R3-111a-1</strain>
    </source>
</reference>
<evidence type="ECO:0000256" key="6">
    <source>
        <dbReference type="SAM" id="MobiDB-lite"/>
    </source>
</evidence>
<evidence type="ECO:0000256" key="3">
    <source>
        <dbReference type="ARBA" id="ARBA00022989"/>
    </source>
</evidence>
<sequence length="387" mass="41295">MFVPVSSRSATPAAAPSSPWSAAAMAASILRREEVAVVKKVTNPNPPSMGALLSSVVWFLTALALVFLVLRLYSKHLRGKGFWWDDYILGAAWHMLLLSSVCVSLMVRFDFGRHSADIPADNLSPILFLMTLQGFLTTLAAAWSKTSFGVTLLRLAGSFPGRWSAAALWGIIVSVNVVLGAAAVVTWAQCDPVELNWAPWSAKKGSCWDGRVVVGLMQGAIAYSGVADLALAFMPWAMLWKANMSARNKYSVLCAMSMSVFAGAASFAKAAAFPTLITGDLLDSTQLIILTAAEISITIMAACIPIMRTLWIKMGETIQGSTRDPSPPARPAPPPAPSAAEVAPAPAMYPRISRDMSSVVGKLESFSTSNSTVNTLQEQKAPNRALC</sequence>
<dbReference type="eggNOG" id="ENOG502RVXB">
    <property type="taxonomic scope" value="Eukaryota"/>
</dbReference>
<evidence type="ECO:0000256" key="1">
    <source>
        <dbReference type="ARBA" id="ARBA00004141"/>
    </source>
</evidence>
<dbReference type="PANTHER" id="PTHR33048">
    <property type="entry name" value="PTH11-LIKE INTEGRAL MEMBRANE PROTEIN (AFU_ORTHOLOGUE AFUA_5G11245)"/>
    <property type="match status" value="1"/>
</dbReference>
<gene>
    <name evidence="10" type="primary">20349662</name>
    <name evidence="9" type="ORF">GGTG_09204</name>
</gene>
<dbReference type="OrthoDB" id="5417887at2759"/>
<dbReference type="AlphaFoldDB" id="J3P6R2"/>
<evidence type="ECO:0000313" key="10">
    <source>
        <dbReference type="EnsemblFungi" id="EJT72338"/>
    </source>
</evidence>
<protein>
    <recommendedName>
        <fullName evidence="8">Rhodopsin domain-containing protein</fullName>
    </recommendedName>
</protein>
<reference evidence="9" key="2">
    <citation type="submission" date="2010-07" db="EMBL/GenBank/DDBJ databases">
        <authorList>
            <consortium name="The Broad Institute Genome Sequencing Platform"/>
            <consortium name="Broad Institute Genome Sequencing Center for Infectious Disease"/>
            <person name="Ma L.-J."/>
            <person name="Dead R."/>
            <person name="Young S."/>
            <person name="Zeng Q."/>
            <person name="Koehrsen M."/>
            <person name="Alvarado L."/>
            <person name="Berlin A."/>
            <person name="Chapman S.B."/>
            <person name="Chen Z."/>
            <person name="Freedman E."/>
            <person name="Gellesch M."/>
            <person name="Goldberg J."/>
            <person name="Griggs A."/>
            <person name="Gujja S."/>
            <person name="Heilman E.R."/>
            <person name="Heiman D."/>
            <person name="Hepburn T."/>
            <person name="Howarth C."/>
            <person name="Jen D."/>
            <person name="Larson L."/>
            <person name="Mehta T."/>
            <person name="Neiman D."/>
            <person name="Pearson M."/>
            <person name="Roberts A."/>
            <person name="Saif S."/>
            <person name="Shea T."/>
            <person name="Shenoy N."/>
            <person name="Sisk P."/>
            <person name="Stolte C."/>
            <person name="Sykes S."/>
            <person name="Walk T."/>
            <person name="White J."/>
            <person name="Yandava C."/>
            <person name="Haas B."/>
            <person name="Nusbaum C."/>
            <person name="Birren B."/>
        </authorList>
    </citation>
    <scope>NUCLEOTIDE SEQUENCE</scope>
    <source>
        <strain evidence="9">R3-111a-1</strain>
    </source>
</reference>
<feature type="compositionally biased region" description="Polar residues" evidence="6">
    <location>
        <begin position="365"/>
        <end position="380"/>
    </location>
</feature>
<keyword evidence="11" id="KW-1185">Reference proteome</keyword>
<evidence type="ECO:0000313" key="9">
    <source>
        <dbReference type="EMBL" id="EJT72338.1"/>
    </source>
</evidence>
<proteinExistence type="inferred from homology"/>
<feature type="compositionally biased region" description="Pro residues" evidence="6">
    <location>
        <begin position="325"/>
        <end position="337"/>
    </location>
</feature>
<comment type="similarity">
    <text evidence="5">Belongs to the SAT4 family.</text>
</comment>
<feature type="transmembrane region" description="Helical" evidence="7">
    <location>
        <begin position="49"/>
        <end position="70"/>
    </location>
</feature>
<evidence type="ECO:0000259" key="8">
    <source>
        <dbReference type="Pfam" id="PF20684"/>
    </source>
</evidence>
<feature type="transmembrane region" description="Helical" evidence="7">
    <location>
        <begin position="126"/>
        <end position="144"/>
    </location>
</feature>
<dbReference type="Proteomes" id="UP000006039">
    <property type="component" value="Unassembled WGS sequence"/>
</dbReference>
<evidence type="ECO:0000256" key="5">
    <source>
        <dbReference type="ARBA" id="ARBA00038359"/>
    </source>
</evidence>
<feature type="domain" description="Rhodopsin" evidence="8">
    <location>
        <begin position="70"/>
        <end position="311"/>
    </location>
</feature>
<dbReference type="HOGENOM" id="CLU_028200_3_0_1"/>
<feature type="transmembrane region" description="Helical" evidence="7">
    <location>
        <begin position="165"/>
        <end position="188"/>
    </location>
</feature>
<dbReference type="PANTHER" id="PTHR33048:SF42">
    <property type="entry name" value="INTEGRAL MEMBRANE PROTEIN"/>
    <property type="match status" value="1"/>
</dbReference>
<organism evidence="9">
    <name type="scientific">Gaeumannomyces tritici (strain R3-111a-1)</name>
    <name type="common">Wheat and barley take-all root rot fungus</name>
    <name type="synonym">Gaeumannomyces graminis var. tritici</name>
    <dbReference type="NCBI Taxonomy" id="644352"/>
    <lineage>
        <taxon>Eukaryota</taxon>
        <taxon>Fungi</taxon>
        <taxon>Dikarya</taxon>
        <taxon>Ascomycota</taxon>
        <taxon>Pezizomycotina</taxon>
        <taxon>Sordariomycetes</taxon>
        <taxon>Sordariomycetidae</taxon>
        <taxon>Magnaporthales</taxon>
        <taxon>Magnaporthaceae</taxon>
        <taxon>Gaeumannomyces</taxon>
    </lineage>
</organism>
<comment type="subcellular location">
    <subcellularLocation>
        <location evidence="1">Membrane</location>
        <topology evidence="1">Multi-pass membrane protein</topology>
    </subcellularLocation>
</comment>
<dbReference type="EMBL" id="GL385399">
    <property type="protein sequence ID" value="EJT72338.1"/>
    <property type="molecule type" value="Genomic_DNA"/>
</dbReference>
<dbReference type="GO" id="GO:0016020">
    <property type="term" value="C:membrane"/>
    <property type="evidence" value="ECO:0007669"/>
    <property type="project" value="UniProtKB-SubCell"/>
</dbReference>
<reference evidence="11" key="1">
    <citation type="submission" date="2010-07" db="EMBL/GenBank/DDBJ databases">
        <title>The genome sequence of Gaeumannomyces graminis var. tritici strain R3-111a-1.</title>
        <authorList>
            <consortium name="The Broad Institute Genome Sequencing Platform"/>
            <person name="Ma L.-J."/>
            <person name="Dead R."/>
            <person name="Young S."/>
            <person name="Zeng Q."/>
            <person name="Koehrsen M."/>
            <person name="Alvarado L."/>
            <person name="Berlin A."/>
            <person name="Chapman S.B."/>
            <person name="Chen Z."/>
            <person name="Freedman E."/>
            <person name="Gellesch M."/>
            <person name="Goldberg J."/>
            <person name="Griggs A."/>
            <person name="Gujja S."/>
            <person name="Heilman E.R."/>
            <person name="Heiman D."/>
            <person name="Hepburn T."/>
            <person name="Howarth C."/>
            <person name="Jen D."/>
            <person name="Larson L."/>
            <person name="Mehta T."/>
            <person name="Neiman D."/>
            <person name="Pearson M."/>
            <person name="Roberts A."/>
            <person name="Saif S."/>
            <person name="Shea T."/>
            <person name="Shenoy N."/>
            <person name="Sisk P."/>
            <person name="Stolte C."/>
            <person name="Sykes S."/>
            <person name="Walk T."/>
            <person name="White J."/>
            <person name="Yandava C."/>
            <person name="Haas B."/>
            <person name="Nusbaum C."/>
            <person name="Birren B."/>
        </authorList>
    </citation>
    <scope>NUCLEOTIDE SEQUENCE [LARGE SCALE GENOMIC DNA]</scope>
    <source>
        <strain evidence="11">R3-111a-1</strain>
    </source>
</reference>
<dbReference type="Pfam" id="PF20684">
    <property type="entry name" value="Fung_rhodopsin"/>
    <property type="match status" value="1"/>
</dbReference>
<evidence type="ECO:0000256" key="2">
    <source>
        <dbReference type="ARBA" id="ARBA00022692"/>
    </source>
</evidence>
<reference evidence="10" key="5">
    <citation type="submission" date="2018-04" db="UniProtKB">
        <authorList>
            <consortium name="EnsemblFungi"/>
        </authorList>
    </citation>
    <scope>IDENTIFICATION</scope>
    <source>
        <strain evidence="10">R3-111a-1</strain>
    </source>
</reference>
<dbReference type="RefSeq" id="XP_009225312.1">
    <property type="nucleotide sequence ID" value="XM_009227048.1"/>
</dbReference>
<keyword evidence="3 7" id="KW-1133">Transmembrane helix</keyword>
<dbReference type="EnsemblFungi" id="EJT72338">
    <property type="protein sequence ID" value="EJT72338"/>
    <property type="gene ID" value="GGTG_09204"/>
</dbReference>
<dbReference type="GeneID" id="20349662"/>
<dbReference type="InterPro" id="IPR049326">
    <property type="entry name" value="Rhodopsin_dom_fungi"/>
</dbReference>
<feature type="region of interest" description="Disordered" evidence="6">
    <location>
        <begin position="365"/>
        <end position="387"/>
    </location>
</feature>
<accession>J3P6R2</accession>
<reference evidence="10" key="4">
    <citation type="journal article" date="2015" name="G3 (Bethesda)">
        <title>Genome sequences of three phytopathogenic species of the Magnaporthaceae family of fungi.</title>
        <authorList>
            <person name="Okagaki L.H."/>
            <person name="Nunes C.C."/>
            <person name="Sailsbery J."/>
            <person name="Clay B."/>
            <person name="Brown D."/>
            <person name="John T."/>
            <person name="Oh Y."/>
            <person name="Young N."/>
            <person name="Fitzgerald M."/>
            <person name="Haas B.J."/>
            <person name="Zeng Q."/>
            <person name="Young S."/>
            <person name="Adiconis X."/>
            <person name="Fan L."/>
            <person name="Levin J.Z."/>
            <person name="Mitchell T.K."/>
            <person name="Okubara P.A."/>
            <person name="Farman M.L."/>
            <person name="Kohn L.M."/>
            <person name="Birren B."/>
            <person name="Ma L.-J."/>
            <person name="Dean R.A."/>
        </authorList>
    </citation>
    <scope>NUCLEOTIDE SEQUENCE</scope>
    <source>
        <strain evidence="10">R3-111a-1</strain>
    </source>
</reference>
<feature type="transmembrane region" description="Helical" evidence="7">
    <location>
        <begin position="82"/>
        <end position="106"/>
    </location>
</feature>
<evidence type="ECO:0000256" key="4">
    <source>
        <dbReference type="ARBA" id="ARBA00023136"/>
    </source>
</evidence>